<dbReference type="InterPro" id="IPR023352">
    <property type="entry name" value="MAPEG-like_dom_sf"/>
</dbReference>
<evidence type="ECO:0000256" key="2">
    <source>
        <dbReference type="ARBA" id="ARBA00022692"/>
    </source>
</evidence>
<dbReference type="InterPro" id="IPR001129">
    <property type="entry name" value="Membr-assoc_MAPEG"/>
</dbReference>
<dbReference type="SUPFAM" id="SSF161084">
    <property type="entry name" value="MAPEG domain-like"/>
    <property type="match status" value="1"/>
</dbReference>
<feature type="transmembrane region" description="Helical" evidence="5">
    <location>
        <begin position="60"/>
        <end position="87"/>
    </location>
</feature>
<dbReference type="PANTHER" id="PTHR35814:SF1">
    <property type="entry name" value="GLUTATHIONE S-TRANSFERASE-RELATED"/>
    <property type="match status" value="1"/>
</dbReference>
<reference evidence="6 7" key="1">
    <citation type="submission" date="2018-06" db="EMBL/GenBank/DDBJ databases">
        <authorList>
            <consortium name="Pathogen Informatics"/>
            <person name="Doyle S."/>
        </authorList>
    </citation>
    <scope>NUCLEOTIDE SEQUENCE [LARGE SCALE GENOMIC DNA]</scope>
    <source>
        <strain evidence="6 7">NCTC11645</strain>
    </source>
</reference>
<name>A0A377HPV7_GRIHO</name>
<dbReference type="Proteomes" id="UP000254512">
    <property type="component" value="Unassembled WGS sequence"/>
</dbReference>
<evidence type="ECO:0000313" key="6">
    <source>
        <dbReference type="EMBL" id="STO58073.1"/>
    </source>
</evidence>
<organism evidence="6 7">
    <name type="scientific">Grimontia hollisae</name>
    <name type="common">Vibrio hollisae</name>
    <dbReference type="NCBI Taxonomy" id="673"/>
    <lineage>
        <taxon>Bacteria</taxon>
        <taxon>Pseudomonadati</taxon>
        <taxon>Pseudomonadota</taxon>
        <taxon>Gammaproteobacteria</taxon>
        <taxon>Vibrionales</taxon>
        <taxon>Vibrionaceae</taxon>
        <taxon>Grimontia</taxon>
    </lineage>
</organism>
<keyword evidence="4 5" id="KW-0472">Membrane</keyword>
<accession>A0A377HPV7</accession>
<dbReference type="GO" id="GO:0016020">
    <property type="term" value="C:membrane"/>
    <property type="evidence" value="ECO:0007669"/>
    <property type="project" value="UniProtKB-SubCell"/>
</dbReference>
<evidence type="ECO:0000256" key="5">
    <source>
        <dbReference type="SAM" id="Phobius"/>
    </source>
</evidence>
<dbReference type="PANTHER" id="PTHR35814">
    <property type="match status" value="1"/>
</dbReference>
<keyword evidence="6" id="KW-0808">Transferase</keyword>
<dbReference type="EMBL" id="UGHD01000002">
    <property type="protein sequence ID" value="STO58073.1"/>
    <property type="molecule type" value="Genomic_DNA"/>
</dbReference>
<evidence type="ECO:0000256" key="3">
    <source>
        <dbReference type="ARBA" id="ARBA00022989"/>
    </source>
</evidence>
<protein>
    <submittedName>
        <fullName evidence="6">Uncharacterized relative of glutathione S-transferase, MAPEG superfamily</fullName>
    </submittedName>
</protein>
<evidence type="ECO:0000256" key="1">
    <source>
        <dbReference type="ARBA" id="ARBA00004370"/>
    </source>
</evidence>
<dbReference type="Gene3D" id="1.20.120.550">
    <property type="entry name" value="Membrane associated eicosanoid/glutathione metabolism-like domain"/>
    <property type="match status" value="1"/>
</dbReference>
<dbReference type="Pfam" id="PF01124">
    <property type="entry name" value="MAPEG"/>
    <property type="match status" value="1"/>
</dbReference>
<evidence type="ECO:0000313" key="7">
    <source>
        <dbReference type="Proteomes" id="UP000254512"/>
    </source>
</evidence>
<dbReference type="GO" id="GO:0016740">
    <property type="term" value="F:transferase activity"/>
    <property type="evidence" value="ECO:0007669"/>
    <property type="project" value="UniProtKB-KW"/>
</dbReference>
<dbReference type="AlphaFoldDB" id="A0A377HPV7"/>
<feature type="transmembrane region" description="Helical" evidence="5">
    <location>
        <begin position="108"/>
        <end position="130"/>
    </location>
</feature>
<evidence type="ECO:0000256" key="4">
    <source>
        <dbReference type="ARBA" id="ARBA00023136"/>
    </source>
</evidence>
<sequence>MEQLTIAPILIALCIAIQIPVTLAVGLRRLATGVNFGWGDDNNLMKKVRGHGNFTETVPITLLAITVAEYLGMAQAWVIAAAIAIVAGRLVHYHTLVFTPSGATNGRAVGMILTFSAMIIPSIFLLYRAFVG</sequence>
<dbReference type="RefSeq" id="WP_114995828.1">
    <property type="nucleotide sequence ID" value="NZ_CABMOB010000001.1"/>
</dbReference>
<dbReference type="STRING" id="673.AL542_14015"/>
<proteinExistence type="predicted"/>
<keyword evidence="2 5" id="KW-0812">Transmembrane</keyword>
<gene>
    <name evidence="6" type="ORF">NCTC11645_02488</name>
</gene>
<comment type="subcellular location">
    <subcellularLocation>
        <location evidence="1">Membrane</location>
    </subcellularLocation>
</comment>
<keyword evidence="3 5" id="KW-1133">Transmembrane helix</keyword>